<organism evidence="2">
    <name type="scientific">Arundo donax</name>
    <name type="common">Giant reed</name>
    <name type="synonym">Donax arundinaceus</name>
    <dbReference type="NCBI Taxonomy" id="35708"/>
    <lineage>
        <taxon>Eukaryota</taxon>
        <taxon>Viridiplantae</taxon>
        <taxon>Streptophyta</taxon>
        <taxon>Embryophyta</taxon>
        <taxon>Tracheophyta</taxon>
        <taxon>Spermatophyta</taxon>
        <taxon>Magnoliopsida</taxon>
        <taxon>Liliopsida</taxon>
        <taxon>Poales</taxon>
        <taxon>Poaceae</taxon>
        <taxon>PACMAD clade</taxon>
        <taxon>Arundinoideae</taxon>
        <taxon>Arundineae</taxon>
        <taxon>Arundo</taxon>
    </lineage>
</organism>
<name>A0A0A9D6T2_ARUDO</name>
<reference evidence="2" key="2">
    <citation type="journal article" date="2015" name="Data Brief">
        <title>Shoot transcriptome of the giant reed, Arundo donax.</title>
        <authorList>
            <person name="Barrero R.A."/>
            <person name="Guerrero F.D."/>
            <person name="Moolhuijzen P."/>
            <person name="Goolsby J.A."/>
            <person name="Tidwell J."/>
            <person name="Bellgard S.E."/>
            <person name="Bellgard M.I."/>
        </authorList>
    </citation>
    <scope>NUCLEOTIDE SEQUENCE</scope>
    <source>
        <tissue evidence="2">Shoot tissue taken approximately 20 cm above the soil surface</tissue>
    </source>
</reference>
<feature type="signal peptide" evidence="1">
    <location>
        <begin position="1"/>
        <end position="18"/>
    </location>
</feature>
<proteinExistence type="predicted"/>
<dbReference type="AlphaFoldDB" id="A0A0A9D6T2"/>
<dbReference type="EMBL" id="GBRH01218453">
    <property type="protein sequence ID" value="JAD79442.1"/>
    <property type="molecule type" value="Transcribed_RNA"/>
</dbReference>
<accession>A0A0A9D6T2</accession>
<evidence type="ECO:0000256" key="1">
    <source>
        <dbReference type="SAM" id="SignalP"/>
    </source>
</evidence>
<feature type="chain" id="PRO_5002044818" evidence="1">
    <location>
        <begin position="19"/>
        <end position="38"/>
    </location>
</feature>
<protein>
    <submittedName>
        <fullName evidence="2">Uncharacterized protein</fullName>
    </submittedName>
</protein>
<keyword evidence="1" id="KW-0732">Signal</keyword>
<evidence type="ECO:0000313" key="2">
    <source>
        <dbReference type="EMBL" id="JAD79442.1"/>
    </source>
</evidence>
<sequence>MLLFITEFAALILDVAVSTKCDSLYQNKLPCRSAQDSF</sequence>
<reference evidence="2" key="1">
    <citation type="submission" date="2014-09" db="EMBL/GenBank/DDBJ databases">
        <authorList>
            <person name="Magalhaes I.L.F."/>
            <person name="Oliveira U."/>
            <person name="Santos F.R."/>
            <person name="Vidigal T.H.D.A."/>
            <person name="Brescovit A.D."/>
            <person name="Santos A.J."/>
        </authorList>
    </citation>
    <scope>NUCLEOTIDE SEQUENCE</scope>
    <source>
        <tissue evidence="2">Shoot tissue taken approximately 20 cm above the soil surface</tissue>
    </source>
</reference>